<protein>
    <submittedName>
        <fullName evidence="1">Uncharacterized protein</fullName>
    </submittedName>
</protein>
<evidence type="ECO:0000313" key="1">
    <source>
        <dbReference type="EMBL" id="KKK65485.1"/>
    </source>
</evidence>
<comment type="caution">
    <text evidence="1">The sequence shown here is derived from an EMBL/GenBank/DDBJ whole genome shotgun (WGS) entry which is preliminary data.</text>
</comment>
<name>A0A0F8XW55_9ZZZZ</name>
<organism evidence="1">
    <name type="scientific">marine sediment metagenome</name>
    <dbReference type="NCBI Taxonomy" id="412755"/>
    <lineage>
        <taxon>unclassified sequences</taxon>
        <taxon>metagenomes</taxon>
        <taxon>ecological metagenomes</taxon>
    </lineage>
</organism>
<proteinExistence type="predicted"/>
<gene>
    <name evidence="1" type="ORF">LCGC14_2973670</name>
</gene>
<dbReference type="EMBL" id="LAZR01060532">
    <property type="protein sequence ID" value="KKK65485.1"/>
    <property type="molecule type" value="Genomic_DNA"/>
</dbReference>
<sequence length="69" mass="8454">MKIIKSVDSFGGMFFYIAYREDEKLAKIYYNEFWKEYALIYEHIDLTDDEEKEILEFRDKLNEELNQGD</sequence>
<accession>A0A0F8XW55</accession>
<dbReference type="AlphaFoldDB" id="A0A0F8XW55"/>
<reference evidence="1" key="1">
    <citation type="journal article" date="2015" name="Nature">
        <title>Complex archaea that bridge the gap between prokaryotes and eukaryotes.</title>
        <authorList>
            <person name="Spang A."/>
            <person name="Saw J.H."/>
            <person name="Jorgensen S.L."/>
            <person name="Zaremba-Niedzwiedzka K."/>
            <person name="Martijn J."/>
            <person name="Lind A.E."/>
            <person name="van Eijk R."/>
            <person name="Schleper C."/>
            <person name="Guy L."/>
            <person name="Ettema T.J."/>
        </authorList>
    </citation>
    <scope>NUCLEOTIDE SEQUENCE</scope>
</reference>